<evidence type="ECO:0000313" key="2">
    <source>
        <dbReference type="EMBL" id="KGE71626.1"/>
    </source>
</evidence>
<protein>
    <submittedName>
        <fullName evidence="2">Uncharacterized protein</fullName>
    </submittedName>
</protein>
<name>A0A098QVL7_9SPIO</name>
<reference evidence="2 3" key="1">
    <citation type="submission" date="2014-05" db="EMBL/GenBank/DDBJ databases">
        <title>De novo Genome Sequence of Spirocheata sp.</title>
        <authorList>
            <person name="Shivani Y."/>
            <person name="Subhash Y."/>
            <person name="Tushar L."/>
            <person name="Sasikala C."/>
            <person name="Ramana C.V."/>
        </authorList>
    </citation>
    <scope>NUCLEOTIDE SEQUENCE [LARGE SCALE GENOMIC DNA]</scope>
    <source>
        <strain evidence="2 3">JC230</strain>
    </source>
</reference>
<comment type="caution">
    <text evidence="2">The sequence shown here is derived from an EMBL/GenBank/DDBJ whole genome shotgun (WGS) entry which is preliminary data.</text>
</comment>
<gene>
    <name evidence="2" type="ORF">DC28_10160</name>
</gene>
<evidence type="ECO:0000313" key="3">
    <source>
        <dbReference type="Proteomes" id="UP000029692"/>
    </source>
</evidence>
<sequence length="72" mass="8139">MYLYCRLGLNPGQFWAVPQEENGVQLRKNRTPIPAPAGSLVPPPQGECLRIDISPPNSHSKKTLKPDIYRRK</sequence>
<evidence type="ECO:0000256" key="1">
    <source>
        <dbReference type="SAM" id="MobiDB-lite"/>
    </source>
</evidence>
<dbReference type="AlphaFoldDB" id="A0A098QVL7"/>
<feature type="region of interest" description="Disordered" evidence="1">
    <location>
        <begin position="50"/>
        <end position="72"/>
    </location>
</feature>
<organism evidence="2 3">
    <name type="scientific">Spirochaeta lutea</name>
    <dbReference type="NCBI Taxonomy" id="1480694"/>
    <lineage>
        <taxon>Bacteria</taxon>
        <taxon>Pseudomonadati</taxon>
        <taxon>Spirochaetota</taxon>
        <taxon>Spirochaetia</taxon>
        <taxon>Spirochaetales</taxon>
        <taxon>Spirochaetaceae</taxon>
        <taxon>Spirochaeta</taxon>
    </lineage>
</organism>
<dbReference type="Proteomes" id="UP000029692">
    <property type="component" value="Unassembled WGS sequence"/>
</dbReference>
<proteinExistence type="predicted"/>
<dbReference type="EMBL" id="JNUP01000065">
    <property type="protein sequence ID" value="KGE71626.1"/>
    <property type="molecule type" value="Genomic_DNA"/>
</dbReference>
<dbReference type="STRING" id="1480694.DC28_10160"/>
<accession>A0A098QVL7</accession>
<keyword evidence="3" id="KW-1185">Reference proteome</keyword>